<dbReference type="SMART" id="SM00603">
    <property type="entry name" value="LCCL"/>
    <property type="match status" value="3"/>
</dbReference>
<accession>A0A9X9WMY5</accession>
<dbReference type="Gene3D" id="3.30.1330.60">
    <property type="entry name" value="OmpA-like domain"/>
    <property type="match status" value="1"/>
</dbReference>
<dbReference type="PROSITE" id="PS01068">
    <property type="entry name" value="OMPA_1"/>
    <property type="match status" value="1"/>
</dbReference>
<dbReference type="InterPro" id="IPR006690">
    <property type="entry name" value="OMPA-like_CS"/>
</dbReference>
<feature type="domain" description="LCCL" evidence="6">
    <location>
        <begin position="233"/>
        <end position="336"/>
    </location>
</feature>
<proteinExistence type="predicted"/>
<name>A0A9X9WMY5_9PROT</name>
<dbReference type="SUPFAM" id="SSF103088">
    <property type="entry name" value="OmpA-like"/>
    <property type="match status" value="1"/>
</dbReference>
<evidence type="ECO:0000313" key="8">
    <source>
        <dbReference type="EMBL" id="MBR0661695.1"/>
    </source>
</evidence>
<dbReference type="InterPro" id="IPR004043">
    <property type="entry name" value="LCCL"/>
</dbReference>
<evidence type="ECO:0000313" key="10">
    <source>
        <dbReference type="Proteomes" id="UP000746741"/>
    </source>
</evidence>
<feature type="chain" id="PRO_5040877062" evidence="5">
    <location>
        <begin position="18"/>
        <end position="472"/>
    </location>
</feature>
<dbReference type="EMBL" id="JAAEDK010000061">
    <property type="protein sequence ID" value="MBR0661695.1"/>
    <property type="molecule type" value="Genomic_DNA"/>
</dbReference>
<feature type="signal peptide" evidence="5">
    <location>
        <begin position="1"/>
        <end position="17"/>
    </location>
</feature>
<dbReference type="Gene3D" id="2.170.130.20">
    <property type="entry name" value="LCCL-like domain"/>
    <property type="match status" value="3"/>
</dbReference>
<evidence type="ECO:0000313" key="9">
    <source>
        <dbReference type="EMBL" id="NKE20088.1"/>
    </source>
</evidence>
<dbReference type="GO" id="GO:0009279">
    <property type="term" value="C:cell outer membrane"/>
    <property type="evidence" value="ECO:0007669"/>
    <property type="project" value="InterPro"/>
</dbReference>
<keyword evidence="2 3" id="KW-0472">Membrane</keyword>
<evidence type="ECO:0000256" key="3">
    <source>
        <dbReference type="PROSITE-ProRule" id="PRU00473"/>
    </source>
</evidence>
<dbReference type="RefSeq" id="WP_168043996.1">
    <property type="nucleotide sequence ID" value="NZ_JAAEDK010000061.1"/>
</dbReference>
<feature type="domain" description="LCCL" evidence="6">
    <location>
        <begin position="20"/>
        <end position="133"/>
    </location>
</feature>
<dbReference type="AlphaFoldDB" id="A0A9X9WMY5"/>
<evidence type="ECO:0000259" key="7">
    <source>
        <dbReference type="PROSITE" id="PS51123"/>
    </source>
</evidence>
<evidence type="ECO:0000313" key="11">
    <source>
        <dbReference type="Proteomes" id="UP001138708"/>
    </source>
</evidence>
<keyword evidence="10" id="KW-1185">Reference proteome</keyword>
<evidence type="ECO:0000256" key="4">
    <source>
        <dbReference type="SAM" id="MobiDB-lite"/>
    </source>
</evidence>
<dbReference type="PRINTS" id="PR01021">
    <property type="entry name" value="OMPADOMAIN"/>
</dbReference>
<keyword evidence="5" id="KW-0732">Signal</keyword>
<dbReference type="InterPro" id="IPR036737">
    <property type="entry name" value="OmpA-like_sf"/>
</dbReference>
<dbReference type="PROSITE" id="PS51123">
    <property type="entry name" value="OMPA_2"/>
    <property type="match status" value="1"/>
</dbReference>
<dbReference type="PROSITE" id="PS50820">
    <property type="entry name" value="LCCL"/>
    <property type="match status" value="3"/>
</dbReference>
<reference evidence="8" key="1">
    <citation type="submission" date="2020-01" db="EMBL/GenBank/DDBJ databases">
        <authorList>
            <person name="Rat A."/>
        </authorList>
    </citation>
    <scope>NUCLEOTIDE SEQUENCE</scope>
    <source>
        <strain evidence="8">LMG 31161</strain>
    </source>
</reference>
<evidence type="ECO:0000256" key="5">
    <source>
        <dbReference type="SAM" id="SignalP"/>
    </source>
</evidence>
<evidence type="ECO:0000259" key="6">
    <source>
        <dbReference type="PROSITE" id="PS50820"/>
    </source>
</evidence>
<comment type="subcellular location">
    <subcellularLocation>
        <location evidence="1">Membrane</location>
    </subcellularLocation>
</comment>
<dbReference type="SUPFAM" id="SSF69848">
    <property type="entry name" value="LCCL domain"/>
    <property type="match status" value="3"/>
</dbReference>
<organism evidence="8 11">
    <name type="scientific">Neoroseomonas oryzicola</name>
    <dbReference type="NCBI Taxonomy" id="535904"/>
    <lineage>
        <taxon>Bacteria</taxon>
        <taxon>Pseudomonadati</taxon>
        <taxon>Pseudomonadota</taxon>
        <taxon>Alphaproteobacteria</taxon>
        <taxon>Acetobacterales</taxon>
        <taxon>Acetobacteraceae</taxon>
        <taxon>Neoroseomonas</taxon>
    </lineage>
</organism>
<feature type="region of interest" description="Disordered" evidence="4">
    <location>
        <begin position="22"/>
        <end position="49"/>
    </location>
</feature>
<dbReference type="InterPro" id="IPR036609">
    <property type="entry name" value="LCCL_sf"/>
</dbReference>
<dbReference type="Proteomes" id="UP001138708">
    <property type="component" value="Unassembled WGS sequence"/>
</dbReference>
<dbReference type="InterPro" id="IPR051957">
    <property type="entry name" value="CRISP-LCCL_domain"/>
</dbReference>
<dbReference type="Pfam" id="PF03815">
    <property type="entry name" value="LCCL"/>
    <property type="match status" value="3"/>
</dbReference>
<evidence type="ECO:0000256" key="2">
    <source>
        <dbReference type="ARBA" id="ARBA00023136"/>
    </source>
</evidence>
<gene>
    <name evidence="9" type="ORF">GWK15_24245</name>
    <name evidence="8" type="ORF">GXW75_20745</name>
</gene>
<reference evidence="8" key="3">
    <citation type="journal article" date="2021" name="Syst. Appl. Microbiol.">
        <title>Roseomonas hellenica sp. nov., isolated from roots of wild-growing Alkanna tinctoria.</title>
        <authorList>
            <person name="Rat A."/>
            <person name="Naranjo H.D."/>
            <person name="Lebbe L."/>
            <person name="Cnockaert M."/>
            <person name="Krigas N."/>
            <person name="Grigoriadou K."/>
            <person name="Maloupa E."/>
            <person name="Willems A."/>
        </authorList>
    </citation>
    <scope>NUCLEOTIDE SEQUENCE</scope>
    <source>
        <strain evidence="8">LMG 31161</strain>
    </source>
</reference>
<sequence>MRTLLMLLCLLPGLAVAQKNDTAGGTGTAPAPPAVSSSTSAPQPCPDDASALAGTGSALTCTCPEAGSAHQAVWGSGPYTADSAICAAALHAGAVSRRGGAVTLRILPGQSRYPGSTRNGVQSTTYGSYEASFQFDGVQAATGPQPCPDDMTAYAGSDEKLTCTCPAVGSPRGAVWGTDTYTADSAVCAAALHAGAVSRRGGEVTLRMLAGRPRYPGSTRNGVQSIDYPDYGASYAFLGVSSGPQVCPDTMLSYENTDETLTCVCSGEAVARGTTIWGSGPYTGDSNVCRAARHAGVVPVTGGSVTVRMLPGEPRYAASSRNGVQSMAFGDYGSSYRFEGAQNITAAAPVQAPVADSLRRTGRVSLYVTFRTNSADLDISAAPVLQQVRDALQEDPALRLRLIGHTDNQGGPTVNVPLSQRRAQAVRVWLVQNGIAPDRLLAEGRGQNEPIADNASEPGRALNRRVEAVRVE</sequence>
<dbReference type="PANTHER" id="PTHR31331:SF1">
    <property type="entry name" value="CYSTEINE RICH SECRETORY PROTEIN LCCL DOMAIN CONTAINING 2"/>
    <property type="match status" value="1"/>
</dbReference>
<feature type="domain" description="LCCL" evidence="6">
    <location>
        <begin position="171"/>
        <end position="235"/>
    </location>
</feature>
<dbReference type="InterPro" id="IPR006665">
    <property type="entry name" value="OmpA-like"/>
</dbReference>
<evidence type="ECO:0000256" key="1">
    <source>
        <dbReference type="ARBA" id="ARBA00004370"/>
    </source>
</evidence>
<dbReference type="PANTHER" id="PTHR31331">
    <property type="entry name" value="LCCL DOMAIN PROTEIN (AFU_ORTHOLOGUE AFUA_5G08630)"/>
    <property type="match status" value="1"/>
</dbReference>
<dbReference type="Proteomes" id="UP000746741">
    <property type="component" value="Unassembled WGS sequence"/>
</dbReference>
<dbReference type="Pfam" id="PF00691">
    <property type="entry name" value="OmpA"/>
    <property type="match status" value="1"/>
</dbReference>
<feature type="domain" description="OmpA-like" evidence="7">
    <location>
        <begin position="357"/>
        <end position="472"/>
    </location>
</feature>
<reference evidence="9 10" key="2">
    <citation type="submission" date="2020-02" db="EMBL/GenBank/DDBJ databases">
        <authorList>
            <person name="Sun Q."/>
            <person name="Inoue M."/>
        </authorList>
    </citation>
    <scope>NUCLEOTIDE SEQUENCE [LARGE SCALE GENOMIC DNA]</scope>
    <source>
        <strain evidence="9 10">KCTC 22478</strain>
    </source>
</reference>
<dbReference type="CDD" id="cd07185">
    <property type="entry name" value="OmpA_C-like"/>
    <property type="match status" value="1"/>
</dbReference>
<comment type="caution">
    <text evidence="8">The sequence shown here is derived from an EMBL/GenBank/DDBJ whole genome shotgun (WGS) entry which is preliminary data.</text>
</comment>
<protein>
    <submittedName>
        <fullName evidence="8">OmpA family protein</fullName>
    </submittedName>
</protein>
<dbReference type="EMBL" id="JAAVUP010000019">
    <property type="protein sequence ID" value="NKE20088.1"/>
    <property type="molecule type" value="Genomic_DNA"/>
</dbReference>
<dbReference type="InterPro" id="IPR006664">
    <property type="entry name" value="OMP_bac"/>
</dbReference>